<name>A0A6N4X6Z7_9FLAO</name>
<dbReference type="EMBL" id="CACVBR010000032">
    <property type="protein sequence ID" value="CAA7196837.1"/>
    <property type="molecule type" value="Genomic_DNA"/>
</dbReference>
<feature type="compositionally biased region" description="Polar residues" evidence="1">
    <location>
        <begin position="283"/>
        <end position="294"/>
    </location>
</feature>
<feature type="region of interest" description="Disordered" evidence="1">
    <location>
        <begin position="150"/>
        <end position="189"/>
    </location>
</feature>
<dbReference type="AlphaFoldDB" id="A0A6N4X6Z7"/>
<reference evidence="2 3" key="1">
    <citation type="submission" date="2020-01" db="EMBL/GenBank/DDBJ databases">
        <authorList>
            <person name="Rodrigo-Torres L."/>
            <person name="Arahal R. D."/>
            <person name="Lucena T."/>
        </authorList>
    </citation>
    <scope>NUCLEOTIDE SEQUENCE [LARGE SCALE GENOMIC DNA]</scope>
    <source>
        <strain evidence="2 3">CECT 9293</strain>
    </source>
</reference>
<accession>A0A6N4X6Z7</accession>
<feature type="compositionally biased region" description="Basic and acidic residues" evidence="1">
    <location>
        <begin position="150"/>
        <end position="184"/>
    </location>
</feature>
<sequence>MINIYDLSRKYWDFAFENPDKIKPNHTATYFFAIEHCNRLGWKEKFGFPTSMAMEAIGIKSYNTFIKTLKDLVDFGFIIMIEKSKNQYSSNIIALSNFNNTQHEALDKALIKHHIKQSESIAQSTGESNDSIDIPIYNNTNLPIHNILLEKESKEKNGSEKNSKELSTESEERKKVAQKKEKFKPPSVQEVQQYCNERKNGIPAYSFIDFYQSKGWKVGNQPMKDWKAAVRTWEAKNKQHGKSTHQHTNTEHSHSTNSTTGSHPIPGKISARTILAQRLTGKASGNNESGNLTIDAQVVE</sequence>
<feature type="region of interest" description="Disordered" evidence="1">
    <location>
        <begin position="237"/>
        <end position="300"/>
    </location>
</feature>
<evidence type="ECO:0000256" key="1">
    <source>
        <dbReference type="SAM" id="MobiDB-lite"/>
    </source>
</evidence>
<keyword evidence="3" id="KW-1185">Reference proteome</keyword>
<evidence type="ECO:0000313" key="2">
    <source>
        <dbReference type="EMBL" id="CAA7196837.1"/>
    </source>
</evidence>
<protein>
    <submittedName>
        <fullName evidence="2">Uncharacterized protein</fullName>
    </submittedName>
</protein>
<evidence type="ECO:0000313" key="3">
    <source>
        <dbReference type="Proteomes" id="UP000445144"/>
    </source>
</evidence>
<gene>
    <name evidence="2" type="ORF">CHRY9293_02904</name>
</gene>
<proteinExistence type="predicted"/>
<dbReference type="Proteomes" id="UP000445144">
    <property type="component" value="Unassembled WGS sequence"/>
</dbReference>
<organism evidence="2 3">
    <name type="scientific">Chryseobacterium potabilaquae</name>
    <dbReference type="NCBI Taxonomy" id="2675057"/>
    <lineage>
        <taxon>Bacteria</taxon>
        <taxon>Pseudomonadati</taxon>
        <taxon>Bacteroidota</taxon>
        <taxon>Flavobacteriia</taxon>
        <taxon>Flavobacteriales</taxon>
        <taxon>Weeksellaceae</taxon>
        <taxon>Chryseobacterium group</taxon>
        <taxon>Chryseobacterium</taxon>
    </lineage>
</organism>